<dbReference type="OrthoDB" id="2688210at2759"/>
<gene>
    <name evidence="2" type="ORF">F5147DRAFT_744082</name>
</gene>
<keyword evidence="3" id="KW-1185">Reference proteome</keyword>
<sequence>MEDPNLAVRPDFASQEHEASRRQLVEEGLSNENAARTLAALWTLANNAEKDRWALRQRRMIEARQREEDEEEERQQQRKEEEETARLEERKKNKTKYAPIVRGKVPSDPTILPAQYAIRKMKSGDYCELHYFTNHGLEDAKLSNLIAEPEAMVMLPAADGLHSWIPAAAVKDPKAAPVVKDENLSWEEFNEAAPRMITMMKLHIVGAIHQISSNNERYYCINPSNDDVGIRLSERRKDGVLKTSIKI</sequence>
<evidence type="ECO:0000256" key="1">
    <source>
        <dbReference type="SAM" id="MobiDB-lite"/>
    </source>
</evidence>
<feature type="region of interest" description="Disordered" evidence="1">
    <location>
        <begin position="1"/>
        <end position="28"/>
    </location>
</feature>
<dbReference type="GeneID" id="64701911"/>
<name>A0A9P7FCD4_9AGAM</name>
<evidence type="ECO:0000313" key="3">
    <source>
        <dbReference type="Proteomes" id="UP000823399"/>
    </source>
</evidence>
<reference evidence="2" key="1">
    <citation type="journal article" date="2020" name="New Phytol.">
        <title>Comparative genomics reveals dynamic genome evolution in host specialist ectomycorrhizal fungi.</title>
        <authorList>
            <person name="Lofgren L.A."/>
            <person name="Nguyen N.H."/>
            <person name="Vilgalys R."/>
            <person name="Ruytinx J."/>
            <person name="Liao H.L."/>
            <person name="Branco S."/>
            <person name="Kuo A."/>
            <person name="LaButti K."/>
            <person name="Lipzen A."/>
            <person name="Andreopoulos W."/>
            <person name="Pangilinan J."/>
            <person name="Riley R."/>
            <person name="Hundley H."/>
            <person name="Na H."/>
            <person name="Barry K."/>
            <person name="Grigoriev I.V."/>
            <person name="Stajich J.E."/>
            <person name="Kennedy P.G."/>
        </authorList>
    </citation>
    <scope>NUCLEOTIDE SEQUENCE</scope>
    <source>
        <strain evidence="2">FC423</strain>
    </source>
</reference>
<evidence type="ECO:0000313" key="2">
    <source>
        <dbReference type="EMBL" id="KAG2113856.1"/>
    </source>
</evidence>
<feature type="compositionally biased region" description="Basic and acidic residues" evidence="1">
    <location>
        <begin position="74"/>
        <end position="90"/>
    </location>
</feature>
<dbReference type="Proteomes" id="UP000823399">
    <property type="component" value="Unassembled WGS sequence"/>
</dbReference>
<dbReference type="EMBL" id="JABBWM010000011">
    <property type="protein sequence ID" value="KAG2113856.1"/>
    <property type="molecule type" value="Genomic_DNA"/>
</dbReference>
<dbReference type="AlphaFoldDB" id="A0A9P7FCD4"/>
<protein>
    <submittedName>
        <fullName evidence="2">Uncharacterized protein</fullName>
    </submittedName>
</protein>
<organism evidence="2 3">
    <name type="scientific">Suillus discolor</name>
    <dbReference type="NCBI Taxonomy" id="1912936"/>
    <lineage>
        <taxon>Eukaryota</taxon>
        <taxon>Fungi</taxon>
        <taxon>Dikarya</taxon>
        <taxon>Basidiomycota</taxon>
        <taxon>Agaricomycotina</taxon>
        <taxon>Agaricomycetes</taxon>
        <taxon>Agaricomycetidae</taxon>
        <taxon>Boletales</taxon>
        <taxon>Suillineae</taxon>
        <taxon>Suillaceae</taxon>
        <taxon>Suillus</taxon>
    </lineage>
</organism>
<feature type="compositionally biased region" description="Basic and acidic residues" evidence="1">
    <location>
        <begin position="14"/>
        <end position="25"/>
    </location>
</feature>
<proteinExistence type="predicted"/>
<feature type="region of interest" description="Disordered" evidence="1">
    <location>
        <begin position="63"/>
        <end position="90"/>
    </location>
</feature>
<accession>A0A9P7FCD4</accession>
<comment type="caution">
    <text evidence="2">The sequence shown here is derived from an EMBL/GenBank/DDBJ whole genome shotgun (WGS) entry which is preliminary data.</text>
</comment>
<dbReference type="RefSeq" id="XP_041296150.1">
    <property type="nucleotide sequence ID" value="XM_041439652.1"/>
</dbReference>